<evidence type="ECO:0000313" key="3">
    <source>
        <dbReference type="Proteomes" id="UP001465331"/>
    </source>
</evidence>
<dbReference type="Gene3D" id="2.40.160.170">
    <property type="match status" value="1"/>
</dbReference>
<feature type="signal peptide" evidence="1">
    <location>
        <begin position="1"/>
        <end position="19"/>
    </location>
</feature>
<accession>A0ABV2ADI6</accession>
<feature type="chain" id="PRO_5046710838" description="Outer membrane protein beta-barrel domain-containing protein" evidence="1">
    <location>
        <begin position="20"/>
        <end position="238"/>
    </location>
</feature>
<sequence>MRASLASLILLVAADGAHAAGSGAAGLRLGSGGISAEYAHPLSERFAVRGAYSFGTLGLKLDENGVDYDADLRYRALLAAFDLRPFTGGFRVSAGVWSRPPDIALRAQGENQRIPLGAREYTASGRIDGDVDLGSAAPFLGIGWGGGPAGRGFGLSFEAGVMFADAPGVSLRAEGRACDSTLFACNPDGLSGFDVNDPADPRAQAFRNELENEERALEEDLDGLRYFPVVNLGLHYRF</sequence>
<name>A0ABV2ADI6_9GAMM</name>
<gene>
    <name evidence="2" type="ORF">ABSH63_14570</name>
</gene>
<evidence type="ECO:0000256" key="1">
    <source>
        <dbReference type="SAM" id="SignalP"/>
    </source>
</evidence>
<comment type="caution">
    <text evidence="2">The sequence shown here is derived from an EMBL/GenBank/DDBJ whole genome shotgun (WGS) entry which is preliminary data.</text>
</comment>
<keyword evidence="1" id="KW-0732">Signal</keyword>
<dbReference type="EMBL" id="JBEPIJ010000024">
    <property type="protein sequence ID" value="MES0875223.1"/>
    <property type="molecule type" value="Genomic_DNA"/>
</dbReference>
<evidence type="ECO:0008006" key="4">
    <source>
        <dbReference type="Google" id="ProtNLM"/>
    </source>
</evidence>
<keyword evidence="3" id="KW-1185">Reference proteome</keyword>
<dbReference type="Proteomes" id="UP001465331">
    <property type="component" value="Unassembled WGS sequence"/>
</dbReference>
<proteinExistence type="predicted"/>
<reference evidence="2 3" key="1">
    <citation type="submission" date="2024-06" db="EMBL/GenBank/DDBJ databases">
        <authorList>
            <person name="Li Z."/>
            <person name="Jiang Y."/>
        </authorList>
    </citation>
    <scope>NUCLEOTIDE SEQUENCE [LARGE SCALE GENOMIC DNA]</scope>
    <source>
        <strain evidence="2 3">HSW-8</strain>
    </source>
</reference>
<organism evidence="2 3">
    <name type="scientific">Sinimarinibacterium thermocellulolyticum</name>
    <dbReference type="NCBI Taxonomy" id="3170016"/>
    <lineage>
        <taxon>Bacteria</taxon>
        <taxon>Pseudomonadati</taxon>
        <taxon>Pseudomonadota</taxon>
        <taxon>Gammaproteobacteria</taxon>
        <taxon>Nevskiales</taxon>
        <taxon>Nevskiaceae</taxon>
        <taxon>Sinimarinibacterium</taxon>
    </lineage>
</organism>
<protein>
    <recommendedName>
        <fullName evidence="4">Outer membrane protein beta-barrel domain-containing protein</fullName>
    </recommendedName>
</protein>
<evidence type="ECO:0000313" key="2">
    <source>
        <dbReference type="EMBL" id="MES0875223.1"/>
    </source>
</evidence>
<dbReference type="RefSeq" id="WP_352890665.1">
    <property type="nucleotide sequence ID" value="NZ_JBEPIJ010000024.1"/>
</dbReference>